<dbReference type="OrthoDB" id="2423155at2759"/>
<dbReference type="Gene3D" id="1.20.1170.10">
    <property type="match status" value="1"/>
</dbReference>
<name>A0A9N9NQ06_9GLOM</name>
<sequence length="205" mass="23193">TVLNDRVSGNDFLSALEDLLVSANKCKSEADHIKEEYTIIYKNLNEISDVLQDYENYLQNEVMKGVKDAEYYLDKKIDAKVGKWASIIAGTGFTALAPFTAGISLLGTAIMAQIASESANKEQRYREARIKARQLVSNSNNVRGLVQDIITQTDSIIKILNAFQVFWDSRVNEIQNLIEEFEDKRQATLSYNLFSANQAIKKWNK</sequence>
<proteinExistence type="predicted"/>
<dbReference type="AlphaFoldDB" id="A0A9N9NQ06"/>
<evidence type="ECO:0000313" key="2">
    <source>
        <dbReference type="Proteomes" id="UP000789396"/>
    </source>
</evidence>
<feature type="non-terminal residue" evidence="1">
    <location>
        <position position="1"/>
    </location>
</feature>
<dbReference type="Proteomes" id="UP000789396">
    <property type="component" value="Unassembled WGS sequence"/>
</dbReference>
<dbReference type="EMBL" id="CAJVPZ010040263">
    <property type="protein sequence ID" value="CAG8759213.1"/>
    <property type="molecule type" value="Genomic_DNA"/>
</dbReference>
<protein>
    <submittedName>
        <fullName evidence="1">17118_t:CDS:1</fullName>
    </submittedName>
</protein>
<comment type="caution">
    <text evidence="1">The sequence shown here is derived from an EMBL/GenBank/DDBJ whole genome shotgun (WGS) entry which is preliminary data.</text>
</comment>
<feature type="non-terminal residue" evidence="1">
    <location>
        <position position="205"/>
    </location>
</feature>
<evidence type="ECO:0000313" key="1">
    <source>
        <dbReference type="EMBL" id="CAG8759213.1"/>
    </source>
</evidence>
<organism evidence="1 2">
    <name type="scientific">Racocetra fulgida</name>
    <dbReference type="NCBI Taxonomy" id="60492"/>
    <lineage>
        <taxon>Eukaryota</taxon>
        <taxon>Fungi</taxon>
        <taxon>Fungi incertae sedis</taxon>
        <taxon>Mucoromycota</taxon>
        <taxon>Glomeromycotina</taxon>
        <taxon>Glomeromycetes</taxon>
        <taxon>Diversisporales</taxon>
        <taxon>Gigasporaceae</taxon>
        <taxon>Racocetra</taxon>
    </lineage>
</organism>
<reference evidence="1" key="1">
    <citation type="submission" date="2021-06" db="EMBL/GenBank/DDBJ databases">
        <authorList>
            <person name="Kallberg Y."/>
            <person name="Tangrot J."/>
            <person name="Rosling A."/>
        </authorList>
    </citation>
    <scope>NUCLEOTIDE SEQUENCE</scope>
    <source>
        <strain evidence="1">IN212</strain>
    </source>
</reference>
<gene>
    <name evidence="1" type="ORF">RFULGI_LOCUS14177</name>
</gene>
<accession>A0A9N9NQ06</accession>
<keyword evidence="2" id="KW-1185">Reference proteome</keyword>